<dbReference type="AlphaFoldDB" id="A0A5C5YVR4"/>
<name>A0A5C5YVR4_9BACT</name>
<dbReference type="EMBL" id="SJPJ01000001">
    <property type="protein sequence ID" value="TWT78930.1"/>
    <property type="molecule type" value="Genomic_DNA"/>
</dbReference>
<proteinExistence type="predicted"/>
<comment type="caution">
    <text evidence="1">The sequence shown here is derived from an EMBL/GenBank/DDBJ whole genome shotgun (WGS) entry which is preliminary data.</text>
</comment>
<evidence type="ECO:0000313" key="1">
    <source>
        <dbReference type="EMBL" id="TWT78930.1"/>
    </source>
</evidence>
<evidence type="ECO:0000313" key="2">
    <source>
        <dbReference type="Proteomes" id="UP000315010"/>
    </source>
</evidence>
<organism evidence="1 2">
    <name type="scientific">Novipirellula herctigrandis</name>
    <dbReference type="NCBI Taxonomy" id="2527986"/>
    <lineage>
        <taxon>Bacteria</taxon>
        <taxon>Pseudomonadati</taxon>
        <taxon>Planctomycetota</taxon>
        <taxon>Planctomycetia</taxon>
        <taxon>Pirellulales</taxon>
        <taxon>Pirellulaceae</taxon>
        <taxon>Novipirellula</taxon>
    </lineage>
</organism>
<accession>A0A5C5YVR4</accession>
<gene>
    <name evidence="1" type="ORF">CA13_03270</name>
</gene>
<sequence>MVGELIGGLTCEVSASAKFAPRQGLGHDRGLATFQTDRVCGKNFLGKLVTLWSASRLVY</sequence>
<protein>
    <submittedName>
        <fullName evidence="1">Uncharacterized protein</fullName>
    </submittedName>
</protein>
<dbReference type="Proteomes" id="UP000315010">
    <property type="component" value="Unassembled WGS sequence"/>
</dbReference>
<reference evidence="1 2" key="1">
    <citation type="submission" date="2019-02" db="EMBL/GenBank/DDBJ databases">
        <title>Deep-cultivation of Planctomycetes and their phenomic and genomic characterization uncovers novel biology.</title>
        <authorList>
            <person name="Wiegand S."/>
            <person name="Jogler M."/>
            <person name="Boedeker C."/>
            <person name="Pinto D."/>
            <person name="Vollmers J."/>
            <person name="Rivas-Marin E."/>
            <person name="Kohn T."/>
            <person name="Peeters S.H."/>
            <person name="Heuer A."/>
            <person name="Rast P."/>
            <person name="Oberbeckmann S."/>
            <person name="Bunk B."/>
            <person name="Jeske O."/>
            <person name="Meyerdierks A."/>
            <person name="Storesund J.E."/>
            <person name="Kallscheuer N."/>
            <person name="Luecker S."/>
            <person name="Lage O.M."/>
            <person name="Pohl T."/>
            <person name="Merkel B.J."/>
            <person name="Hornburger P."/>
            <person name="Mueller R.-W."/>
            <person name="Bruemmer F."/>
            <person name="Labrenz M."/>
            <person name="Spormann A.M."/>
            <person name="Op Den Camp H."/>
            <person name="Overmann J."/>
            <person name="Amann R."/>
            <person name="Jetten M.S.M."/>
            <person name="Mascher T."/>
            <person name="Medema M.H."/>
            <person name="Devos D.P."/>
            <person name="Kaster A.-K."/>
            <person name="Ovreas L."/>
            <person name="Rohde M."/>
            <person name="Galperin M.Y."/>
            <person name="Jogler C."/>
        </authorList>
    </citation>
    <scope>NUCLEOTIDE SEQUENCE [LARGE SCALE GENOMIC DNA]</scope>
    <source>
        <strain evidence="1 2">CA13</strain>
    </source>
</reference>
<keyword evidence="2" id="KW-1185">Reference proteome</keyword>